<evidence type="ECO:0000256" key="3">
    <source>
        <dbReference type="ARBA" id="ARBA00022692"/>
    </source>
</evidence>
<dbReference type="Proteomes" id="UP000549394">
    <property type="component" value="Unassembled WGS sequence"/>
</dbReference>
<comment type="caution">
    <text evidence="6">Lacks conserved residue(s) required for the propagation of feature annotation.</text>
</comment>
<evidence type="ECO:0000256" key="2">
    <source>
        <dbReference type="ARBA" id="ARBA00006840"/>
    </source>
</evidence>
<dbReference type="Pfam" id="PF00335">
    <property type="entry name" value="Tetraspanin"/>
    <property type="match status" value="1"/>
</dbReference>
<dbReference type="InterPro" id="IPR000301">
    <property type="entry name" value="Tetraspanin_animals"/>
</dbReference>
<feature type="transmembrane region" description="Helical" evidence="6">
    <location>
        <begin position="67"/>
        <end position="89"/>
    </location>
</feature>
<dbReference type="InterPro" id="IPR018499">
    <property type="entry name" value="Tetraspanin/Peripherin"/>
</dbReference>
<evidence type="ECO:0000313" key="7">
    <source>
        <dbReference type="EMBL" id="CAD5119012.1"/>
    </source>
</evidence>
<keyword evidence="5 6" id="KW-0472">Membrane</keyword>
<evidence type="ECO:0000256" key="5">
    <source>
        <dbReference type="ARBA" id="ARBA00023136"/>
    </source>
</evidence>
<comment type="caution">
    <text evidence="7">The sequence shown here is derived from an EMBL/GenBank/DDBJ whole genome shotgun (WGS) entry which is preliminary data.</text>
</comment>
<feature type="transmembrane region" description="Helical" evidence="6">
    <location>
        <begin position="33"/>
        <end position="55"/>
    </location>
</feature>
<accession>A0A7I8VUB7</accession>
<gene>
    <name evidence="7" type="ORF">DGYR_LOCUS7308</name>
</gene>
<dbReference type="GO" id="GO:0005886">
    <property type="term" value="C:plasma membrane"/>
    <property type="evidence" value="ECO:0007669"/>
    <property type="project" value="TreeGrafter"/>
</dbReference>
<keyword evidence="8" id="KW-1185">Reference proteome</keyword>
<organism evidence="7 8">
    <name type="scientific">Dimorphilus gyrociliatus</name>
    <dbReference type="NCBI Taxonomy" id="2664684"/>
    <lineage>
        <taxon>Eukaryota</taxon>
        <taxon>Metazoa</taxon>
        <taxon>Spiralia</taxon>
        <taxon>Lophotrochozoa</taxon>
        <taxon>Annelida</taxon>
        <taxon>Polychaeta</taxon>
        <taxon>Polychaeta incertae sedis</taxon>
        <taxon>Dinophilidae</taxon>
        <taxon>Dimorphilus</taxon>
    </lineage>
</organism>
<dbReference type="PRINTS" id="PR00259">
    <property type="entry name" value="TMFOUR"/>
</dbReference>
<evidence type="ECO:0000256" key="1">
    <source>
        <dbReference type="ARBA" id="ARBA00004141"/>
    </source>
</evidence>
<keyword evidence="3 6" id="KW-0812">Transmembrane</keyword>
<name>A0A7I8VUB7_9ANNE</name>
<dbReference type="EMBL" id="CAJFCJ010000009">
    <property type="protein sequence ID" value="CAD5119012.1"/>
    <property type="molecule type" value="Genomic_DNA"/>
</dbReference>
<comment type="subcellular location">
    <subcellularLocation>
        <location evidence="1 6">Membrane</location>
        <topology evidence="1 6">Multi-pass membrane protein</topology>
    </subcellularLocation>
</comment>
<evidence type="ECO:0000256" key="6">
    <source>
        <dbReference type="RuleBase" id="RU361218"/>
    </source>
</evidence>
<evidence type="ECO:0000256" key="4">
    <source>
        <dbReference type="ARBA" id="ARBA00022989"/>
    </source>
</evidence>
<proteinExistence type="inferred from homology"/>
<protein>
    <recommendedName>
        <fullName evidence="6">Tetraspanin</fullName>
    </recommendedName>
</protein>
<dbReference type="SUPFAM" id="SSF48652">
    <property type="entry name" value="Tetraspanin"/>
    <property type="match status" value="1"/>
</dbReference>
<dbReference type="PANTHER" id="PTHR19282:SF544">
    <property type="entry name" value="TETRASPANIN"/>
    <property type="match status" value="1"/>
</dbReference>
<dbReference type="Gene3D" id="1.10.1450.10">
    <property type="entry name" value="Tetraspanin"/>
    <property type="match status" value="1"/>
</dbReference>
<feature type="transmembrane region" description="Helical" evidence="6">
    <location>
        <begin position="218"/>
        <end position="244"/>
    </location>
</feature>
<comment type="similarity">
    <text evidence="2 6">Belongs to the tetraspanin (TM4SF) family.</text>
</comment>
<reference evidence="7 8" key="1">
    <citation type="submission" date="2020-08" db="EMBL/GenBank/DDBJ databases">
        <authorList>
            <person name="Hejnol A."/>
        </authorList>
    </citation>
    <scope>NUCLEOTIDE SEQUENCE [LARGE SCALE GENOMIC DNA]</scope>
</reference>
<evidence type="ECO:0000313" key="8">
    <source>
        <dbReference type="Proteomes" id="UP000549394"/>
    </source>
</evidence>
<dbReference type="OrthoDB" id="6134317at2759"/>
<dbReference type="InterPro" id="IPR008952">
    <property type="entry name" value="Tetraspanin_EC2_sf"/>
</dbReference>
<dbReference type="PANTHER" id="PTHR19282">
    <property type="entry name" value="TETRASPANIN"/>
    <property type="match status" value="1"/>
</dbReference>
<keyword evidence="4 6" id="KW-1133">Transmembrane helix</keyword>
<dbReference type="AlphaFoldDB" id="A0A7I8VUB7"/>
<sequence length="252" mass="28620">MGCVAIGLWMLIDKKISQPLQIFKRKPDDRHLLAAPAVLLTAGIIIIGMGVLAMFGYMRNSRKLLTLYGGLLFIVMLFELVVGFMAVHFEDEIHLYVKKGMKISIREYYEYENNVGKAWNWVQVRYKCCGADFSSDYQNSKWFVRVNKGNNINQNKQYVPRTCCSLAQNEDPRKADTQNPNIINFRRCQDEAFGQQQGGASLNNNGCFAQLLNRMERIITALMTLGLIVGLCQVFGLLSVYVVVKQLNSKKA</sequence>
<dbReference type="PIRSF" id="PIRSF002419">
    <property type="entry name" value="Tetraspanin"/>
    <property type="match status" value="1"/>
</dbReference>